<accession>G3MHP3</accession>
<proteinExistence type="evidence at transcript level"/>
<dbReference type="Pfam" id="PF00014">
    <property type="entry name" value="Kunitz_BPTI"/>
    <property type="match status" value="2"/>
</dbReference>
<dbReference type="AlphaFoldDB" id="G3MHP3"/>
<dbReference type="Gene3D" id="4.10.410.10">
    <property type="entry name" value="Pancreatic trypsin inhibitor Kunitz domain"/>
    <property type="match status" value="3"/>
</dbReference>
<evidence type="ECO:0000259" key="4">
    <source>
        <dbReference type="PROSITE" id="PS50279"/>
    </source>
</evidence>
<dbReference type="CDD" id="cd00109">
    <property type="entry name" value="Kunitz-type"/>
    <property type="match status" value="2"/>
</dbReference>
<feature type="domain" description="BPTI/Kunitz inhibitor" evidence="4">
    <location>
        <begin position="41"/>
        <end position="91"/>
    </location>
</feature>
<dbReference type="InterPro" id="IPR050098">
    <property type="entry name" value="TFPI/VKTCI-like"/>
</dbReference>
<dbReference type="PANTHER" id="PTHR10083:SF374">
    <property type="entry name" value="BPTI_KUNITZ INHIBITOR DOMAIN-CONTAINING PROTEIN"/>
    <property type="match status" value="1"/>
</dbReference>
<dbReference type="PROSITE" id="PS50279">
    <property type="entry name" value="BPTI_KUNITZ_2"/>
    <property type="match status" value="3"/>
</dbReference>
<keyword evidence="1" id="KW-0646">Protease inhibitor</keyword>
<feature type="domain" description="BPTI/Kunitz inhibitor" evidence="4">
    <location>
        <begin position="91"/>
        <end position="149"/>
    </location>
</feature>
<dbReference type="GO" id="GO:0005615">
    <property type="term" value="C:extracellular space"/>
    <property type="evidence" value="ECO:0007669"/>
    <property type="project" value="TreeGrafter"/>
</dbReference>
<dbReference type="EMBL" id="JO841394">
    <property type="protein sequence ID" value="AEO33011.1"/>
    <property type="molecule type" value="mRNA"/>
</dbReference>
<dbReference type="InterPro" id="IPR002223">
    <property type="entry name" value="Kunitz_BPTI"/>
</dbReference>
<dbReference type="GO" id="GO:0004867">
    <property type="term" value="F:serine-type endopeptidase inhibitor activity"/>
    <property type="evidence" value="ECO:0007669"/>
    <property type="project" value="UniProtKB-KW"/>
</dbReference>
<evidence type="ECO:0000256" key="3">
    <source>
        <dbReference type="ARBA" id="ARBA00023157"/>
    </source>
</evidence>
<sequence length="280" mass="32678">YVEDCEEKQTAHYTNAPLYFSHAHLFYGFRKSWTQDNLNSCLKEPLQGNCRAAHRMWFYNKSSSACETYLNGGCEHNENHFMNKDECNKKCRDPLYGNCAKRNMTIDCGTKKEAKFRFNADNQTCENYTSGCHQKGNSFDTVEECYNECGKFVTNPCLLPIVPSTQAYCNGKMLLTRYGYNSETDKCEQFQWSICNGNSNSFTSRIQCLQRCAPQSPCLLTTEFHTGRIWESYFYNPKNDTCLRTKTYLLKSYWPEENRFRNSESCRNECMPVHSPRLEN</sequence>
<dbReference type="InterPro" id="IPR036880">
    <property type="entry name" value="Kunitz_BPTI_sf"/>
</dbReference>
<feature type="domain" description="BPTI/Kunitz inhibitor" evidence="4">
    <location>
        <begin position="157"/>
        <end position="212"/>
    </location>
</feature>
<reference evidence="5" key="1">
    <citation type="journal article" date="2011" name="PLoS ONE">
        <title>A deep insight into the sialotranscriptome of the gulf coast tick, Amblyomma maculatum.</title>
        <authorList>
            <person name="Karim S."/>
            <person name="Singh P."/>
            <person name="Ribeiro J.M."/>
        </authorList>
    </citation>
    <scope>NUCLEOTIDE SEQUENCE</scope>
    <source>
        <tissue evidence="5">Salivary gland</tissue>
    </source>
</reference>
<protein>
    <recommendedName>
        <fullName evidence="4">BPTI/Kunitz inhibitor domain-containing protein</fullName>
    </recommendedName>
</protein>
<evidence type="ECO:0000256" key="1">
    <source>
        <dbReference type="ARBA" id="ARBA00022690"/>
    </source>
</evidence>
<evidence type="ECO:0000313" key="5">
    <source>
        <dbReference type="EMBL" id="AEO33011.1"/>
    </source>
</evidence>
<keyword evidence="3" id="KW-1015">Disulfide bond</keyword>
<name>G3MHP3_AMBMU</name>
<evidence type="ECO:0000256" key="2">
    <source>
        <dbReference type="ARBA" id="ARBA00022900"/>
    </source>
</evidence>
<dbReference type="PANTHER" id="PTHR10083">
    <property type="entry name" value="KUNITZ-TYPE PROTEASE INHIBITOR-RELATED"/>
    <property type="match status" value="1"/>
</dbReference>
<dbReference type="SMART" id="SM00131">
    <property type="entry name" value="KU"/>
    <property type="match status" value="2"/>
</dbReference>
<feature type="non-terminal residue" evidence="5">
    <location>
        <position position="1"/>
    </location>
</feature>
<dbReference type="SUPFAM" id="SSF57362">
    <property type="entry name" value="BPTI-like"/>
    <property type="match status" value="4"/>
</dbReference>
<keyword evidence="2" id="KW-0722">Serine protease inhibitor</keyword>
<organism evidence="5">
    <name type="scientific">Amblyomma maculatum</name>
    <name type="common">Gulf Coast tick</name>
    <dbReference type="NCBI Taxonomy" id="34609"/>
    <lineage>
        <taxon>Eukaryota</taxon>
        <taxon>Metazoa</taxon>
        <taxon>Ecdysozoa</taxon>
        <taxon>Arthropoda</taxon>
        <taxon>Chelicerata</taxon>
        <taxon>Arachnida</taxon>
        <taxon>Acari</taxon>
        <taxon>Parasitiformes</taxon>
        <taxon>Ixodida</taxon>
        <taxon>Ixodoidea</taxon>
        <taxon>Ixodidae</taxon>
        <taxon>Amblyomminae</taxon>
        <taxon>Amblyomma</taxon>
    </lineage>
</organism>